<dbReference type="SUPFAM" id="SSF53271">
    <property type="entry name" value="PRTase-like"/>
    <property type="match status" value="1"/>
</dbReference>
<dbReference type="InterPro" id="IPR029057">
    <property type="entry name" value="PRTase-like"/>
</dbReference>
<keyword evidence="4" id="KW-0808">Transferase</keyword>
<gene>
    <name evidence="4" type="ORF">JQC93_00080</name>
</gene>
<dbReference type="Pfam" id="PF00156">
    <property type="entry name" value="Pribosyltran"/>
    <property type="match status" value="1"/>
</dbReference>
<accession>A0ABS2HFE6</accession>
<comment type="catalytic activity">
    <reaction evidence="2">
        <text>IMP + diphosphate = hypoxanthine + 5-phospho-alpha-D-ribose 1-diphosphate</text>
        <dbReference type="Rhea" id="RHEA:17973"/>
        <dbReference type="ChEBI" id="CHEBI:17368"/>
        <dbReference type="ChEBI" id="CHEBI:33019"/>
        <dbReference type="ChEBI" id="CHEBI:58017"/>
        <dbReference type="ChEBI" id="CHEBI:58053"/>
        <dbReference type="EC" id="2.4.2.8"/>
    </reaction>
    <physiologicalReaction direction="right-to-left" evidence="2">
        <dbReference type="Rhea" id="RHEA:17975"/>
    </physiologicalReaction>
</comment>
<evidence type="ECO:0000313" key="5">
    <source>
        <dbReference type="Proteomes" id="UP000809621"/>
    </source>
</evidence>
<dbReference type="InterPro" id="IPR050408">
    <property type="entry name" value="HGPRT"/>
</dbReference>
<feature type="domain" description="Phosphoribosyltransferase" evidence="3">
    <location>
        <begin position="13"/>
        <end position="137"/>
    </location>
</feature>
<dbReference type="CDD" id="cd06223">
    <property type="entry name" value="PRTases_typeI"/>
    <property type="match status" value="1"/>
</dbReference>
<evidence type="ECO:0000256" key="1">
    <source>
        <dbReference type="ARBA" id="ARBA00048811"/>
    </source>
</evidence>
<dbReference type="InterPro" id="IPR000836">
    <property type="entry name" value="PRTase_dom"/>
</dbReference>
<protein>
    <submittedName>
        <fullName evidence="4">Hypoxanthine phosphoribosyltransferase</fullName>
    </submittedName>
</protein>
<reference evidence="4 5" key="1">
    <citation type="submission" date="2021-02" db="EMBL/GenBank/DDBJ databases">
        <authorList>
            <person name="Park J.-S."/>
        </authorList>
    </citation>
    <scope>NUCLEOTIDE SEQUENCE [LARGE SCALE GENOMIC DNA]</scope>
    <source>
        <strain evidence="4 5">188UL20-2</strain>
    </source>
</reference>
<dbReference type="GO" id="GO:0016757">
    <property type="term" value="F:glycosyltransferase activity"/>
    <property type="evidence" value="ECO:0007669"/>
    <property type="project" value="UniProtKB-KW"/>
</dbReference>
<name>A0ABS2HFE6_9VIBR</name>
<comment type="caution">
    <text evidence="4">The sequence shown here is derived from an EMBL/GenBank/DDBJ whole genome shotgun (WGS) entry which is preliminary data.</text>
</comment>
<dbReference type="RefSeq" id="WP_205156448.1">
    <property type="nucleotide sequence ID" value="NZ_JAFEUM010000001.1"/>
</dbReference>
<dbReference type="Gene3D" id="3.40.50.2020">
    <property type="match status" value="1"/>
</dbReference>
<dbReference type="PANTHER" id="PTHR43340">
    <property type="entry name" value="HYPOXANTHINE-GUANINE PHOSPHORIBOSYLTRANSFERASE"/>
    <property type="match status" value="1"/>
</dbReference>
<evidence type="ECO:0000313" key="4">
    <source>
        <dbReference type="EMBL" id="MBM7034784.1"/>
    </source>
</evidence>
<keyword evidence="5" id="KW-1185">Reference proteome</keyword>
<comment type="catalytic activity">
    <reaction evidence="1">
        <text>GMP + diphosphate = guanine + 5-phospho-alpha-D-ribose 1-diphosphate</text>
        <dbReference type="Rhea" id="RHEA:25424"/>
        <dbReference type="ChEBI" id="CHEBI:16235"/>
        <dbReference type="ChEBI" id="CHEBI:33019"/>
        <dbReference type="ChEBI" id="CHEBI:58017"/>
        <dbReference type="ChEBI" id="CHEBI:58115"/>
        <dbReference type="EC" id="2.4.2.8"/>
    </reaction>
    <physiologicalReaction direction="right-to-left" evidence="1">
        <dbReference type="Rhea" id="RHEA:25426"/>
    </physiologicalReaction>
</comment>
<dbReference type="Proteomes" id="UP000809621">
    <property type="component" value="Unassembled WGS sequence"/>
</dbReference>
<dbReference type="PANTHER" id="PTHR43340:SF1">
    <property type="entry name" value="HYPOXANTHINE PHOSPHORIBOSYLTRANSFERASE"/>
    <property type="match status" value="1"/>
</dbReference>
<evidence type="ECO:0000259" key="3">
    <source>
        <dbReference type="Pfam" id="PF00156"/>
    </source>
</evidence>
<sequence length="177" mass="19720">MTKTAFASKHIGDQVLSQDQIKQGVTQVAQRLNAAFEDAVIISVVPGGMLFTADLVRELEFDVCLDYISCPHIPGDRQNLSDIVYHQNISIEGKDVILIDDAIESGGTMKRLVEHLQTNYAVKSLSIATLFVKPSRVDIPVTQFFAYEMSSDDMLVGYGLPWKDKLRNVPYVSKLNK</sequence>
<proteinExistence type="predicted"/>
<organism evidence="4 5">
    <name type="scientific">Vibrio ulleungensis</name>
    <dbReference type="NCBI Taxonomy" id="2807619"/>
    <lineage>
        <taxon>Bacteria</taxon>
        <taxon>Pseudomonadati</taxon>
        <taxon>Pseudomonadota</taxon>
        <taxon>Gammaproteobacteria</taxon>
        <taxon>Vibrionales</taxon>
        <taxon>Vibrionaceae</taxon>
        <taxon>Vibrio</taxon>
    </lineage>
</organism>
<evidence type="ECO:0000256" key="2">
    <source>
        <dbReference type="ARBA" id="ARBA00049402"/>
    </source>
</evidence>
<keyword evidence="4" id="KW-0328">Glycosyltransferase</keyword>
<dbReference type="EMBL" id="JAFEUM010000001">
    <property type="protein sequence ID" value="MBM7034784.1"/>
    <property type="molecule type" value="Genomic_DNA"/>
</dbReference>